<feature type="domain" description="RNA polymerase sigma-70 region 2" evidence="6">
    <location>
        <begin position="7"/>
        <end position="73"/>
    </location>
</feature>
<dbReference type="KEGG" id="ddu:GF1_17690"/>
<dbReference type="Gene3D" id="1.10.10.10">
    <property type="entry name" value="Winged helix-like DNA-binding domain superfamily/Winged helix DNA-binding domain"/>
    <property type="match status" value="1"/>
</dbReference>
<dbReference type="Pfam" id="PF04545">
    <property type="entry name" value="Sigma70_r4"/>
    <property type="match status" value="1"/>
</dbReference>
<dbReference type="NCBIfam" id="TIGR02937">
    <property type="entry name" value="sigma70-ECF"/>
    <property type="match status" value="1"/>
</dbReference>
<evidence type="ECO:0000313" key="9">
    <source>
        <dbReference type="Proteomes" id="UP001063350"/>
    </source>
</evidence>
<dbReference type="AlphaFoldDB" id="A0A915U0T9"/>
<gene>
    <name evidence="8" type="primary">csfU</name>
    <name evidence="8" type="ORF">GF1_17690</name>
</gene>
<dbReference type="GO" id="GO:0003677">
    <property type="term" value="F:DNA binding"/>
    <property type="evidence" value="ECO:0007669"/>
    <property type="project" value="UniProtKB-KW"/>
</dbReference>
<keyword evidence="4" id="KW-0238">DNA-binding</keyword>
<evidence type="ECO:0000256" key="2">
    <source>
        <dbReference type="ARBA" id="ARBA00023015"/>
    </source>
</evidence>
<dbReference type="InterPro" id="IPR007630">
    <property type="entry name" value="RNA_pol_sigma70_r4"/>
</dbReference>
<evidence type="ECO:0000256" key="3">
    <source>
        <dbReference type="ARBA" id="ARBA00023082"/>
    </source>
</evidence>
<evidence type="ECO:0000256" key="4">
    <source>
        <dbReference type="ARBA" id="ARBA00023125"/>
    </source>
</evidence>
<organism evidence="8 9">
    <name type="scientific">Desulfolithobacter dissulfuricans</name>
    <dbReference type="NCBI Taxonomy" id="2795293"/>
    <lineage>
        <taxon>Bacteria</taxon>
        <taxon>Pseudomonadati</taxon>
        <taxon>Thermodesulfobacteriota</taxon>
        <taxon>Desulfobulbia</taxon>
        <taxon>Desulfobulbales</taxon>
        <taxon>Desulfobulbaceae</taxon>
        <taxon>Desulfolithobacter</taxon>
    </lineage>
</organism>
<dbReference type="InterPro" id="IPR000943">
    <property type="entry name" value="RNA_pol_sigma70"/>
</dbReference>
<dbReference type="InterPro" id="IPR007627">
    <property type="entry name" value="RNA_pol_sigma70_r2"/>
</dbReference>
<dbReference type="EMBL" id="AP024233">
    <property type="protein sequence ID" value="BCO09393.1"/>
    <property type="molecule type" value="Genomic_DNA"/>
</dbReference>
<dbReference type="PANTHER" id="PTHR43133:SF8">
    <property type="entry name" value="RNA POLYMERASE SIGMA FACTOR HI_1459-RELATED"/>
    <property type="match status" value="1"/>
</dbReference>
<keyword evidence="3" id="KW-0731">Sigma factor</keyword>
<dbReference type="SUPFAM" id="SSF88659">
    <property type="entry name" value="Sigma3 and sigma4 domains of RNA polymerase sigma factors"/>
    <property type="match status" value="1"/>
</dbReference>
<sequence length="162" mass="19286">MEAFNCLYDRYKSLVYGYLHKRLRNRAEIDEVFQDVFLRLHHSRSRYKSEFPFEPWLYAVLRNSLIDHYRKKEKQYHDVSLDELEVTPTALQVEDKHNLDGLLPENVDLSKKQRHAIELRYGEDFSFEDIAKTLGTTSSNARQLVSRALKKLRKIIKPEDVT</sequence>
<keyword evidence="2" id="KW-0805">Transcription regulation</keyword>
<dbReference type="InterPro" id="IPR013324">
    <property type="entry name" value="RNA_pol_sigma_r3/r4-like"/>
</dbReference>
<dbReference type="InterPro" id="IPR036388">
    <property type="entry name" value="WH-like_DNA-bd_sf"/>
</dbReference>
<comment type="similarity">
    <text evidence="1">Belongs to the sigma-70 factor family. ECF subfamily.</text>
</comment>
<dbReference type="Gene3D" id="1.10.1740.10">
    <property type="match status" value="1"/>
</dbReference>
<feature type="domain" description="RNA polymerase sigma-70 region 4" evidence="7">
    <location>
        <begin position="109"/>
        <end position="154"/>
    </location>
</feature>
<name>A0A915U0T9_9BACT</name>
<dbReference type="GO" id="GO:0006352">
    <property type="term" value="P:DNA-templated transcription initiation"/>
    <property type="evidence" value="ECO:0007669"/>
    <property type="project" value="InterPro"/>
</dbReference>
<keyword evidence="9" id="KW-1185">Reference proteome</keyword>
<evidence type="ECO:0000256" key="1">
    <source>
        <dbReference type="ARBA" id="ARBA00010641"/>
    </source>
</evidence>
<dbReference type="PRINTS" id="PR00046">
    <property type="entry name" value="SIGMA70FCT"/>
</dbReference>
<proteinExistence type="inferred from homology"/>
<dbReference type="InterPro" id="IPR013325">
    <property type="entry name" value="RNA_pol_sigma_r2"/>
</dbReference>
<protein>
    <submittedName>
        <fullName evidence="8">RNA polymerase sigma factor</fullName>
    </submittedName>
</protein>
<dbReference type="InterPro" id="IPR039425">
    <property type="entry name" value="RNA_pol_sigma-70-like"/>
</dbReference>
<evidence type="ECO:0000259" key="6">
    <source>
        <dbReference type="Pfam" id="PF04542"/>
    </source>
</evidence>
<dbReference type="InterPro" id="IPR014284">
    <property type="entry name" value="RNA_pol_sigma-70_dom"/>
</dbReference>
<dbReference type="SUPFAM" id="SSF88946">
    <property type="entry name" value="Sigma2 domain of RNA polymerase sigma factors"/>
    <property type="match status" value="1"/>
</dbReference>
<evidence type="ECO:0000313" key="8">
    <source>
        <dbReference type="EMBL" id="BCO09393.1"/>
    </source>
</evidence>
<dbReference type="CDD" id="cd06171">
    <property type="entry name" value="Sigma70_r4"/>
    <property type="match status" value="1"/>
</dbReference>
<evidence type="ECO:0000256" key="5">
    <source>
        <dbReference type="ARBA" id="ARBA00023163"/>
    </source>
</evidence>
<dbReference type="Proteomes" id="UP001063350">
    <property type="component" value="Chromosome"/>
</dbReference>
<accession>A0A915U0T9</accession>
<evidence type="ECO:0000259" key="7">
    <source>
        <dbReference type="Pfam" id="PF04545"/>
    </source>
</evidence>
<reference evidence="8" key="1">
    <citation type="submission" date="2020-12" db="EMBL/GenBank/DDBJ databases">
        <title>Desulfobium dissulfuricans gen. nov., sp. nov., a novel mesophilic, sulfate-reducing bacterium isolated from a deep-sea hydrothermal vent.</title>
        <authorList>
            <person name="Hashimoto Y."/>
            <person name="Tame A."/>
            <person name="Sawayama S."/>
            <person name="Miyazaki J."/>
            <person name="Takai K."/>
            <person name="Nakagawa S."/>
        </authorList>
    </citation>
    <scope>NUCLEOTIDE SEQUENCE</scope>
    <source>
        <strain evidence="8">GF1</strain>
    </source>
</reference>
<dbReference type="Pfam" id="PF04542">
    <property type="entry name" value="Sigma70_r2"/>
    <property type="match status" value="1"/>
</dbReference>
<keyword evidence="5" id="KW-0804">Transcription</keyword>
<dbReference type="PANTHER" id="PTHR43133">
    <property type="entry name" value="RNA POLYMERASE ECF-TYPE SIGMA FACTO"/>
    <property type="match status" value="1"/>
</dbReference>
<dbReference type="GO" id="GO:0016987">
    <property type="term" value="F:sigma factor activity"/>
    <property type="evidence" value="ECO:0007669"/>
    <property type="project" value="UniProtKB-KW"/>
</dbReference>